<gene>
    <name evidence="1" type="ORF">HELGO_WM38218</name>
</gene>
<dbReference type="PROSITE" id="PS51257">
    <property type="entry name" value="PROKAR_LIPOPROTEIN"/>
    <property type="match status" value="1"/>
</dbReference>
<evidence type="ECO:0000313" key="1">
    <source>
        <dbReference type="EMBL" id="CAA6807370.1"/>
    </source>
</evidence>
<name>A0A6S6SQX3_9BACT</name>
<evidence type="ECO:0008006" key="2">
    <source>
        <dbReference type="Google" id="ProtNLM"/>
    </source>
</evidence>
<organism evidence="1">
    <name type="scientific">uncultured Sulfurovum sp</name>
    <dbReference type="NCBI Taxonomy" id="269237"/>
    <lineage>
        <taxon>Bacteria</taxon>
        <taxon>Pseudomonadati</taxon>
        <taxon>Campylobacterota</taxon>
        <taxon>Epsilonproteobacteria</taxon>
        <taxon>Campylobacterales</taxon>
        <taxon>Sulfurovaceae</taxon>
        <taxon>Sulfurovum</taxon>
        <taxon>environmental samples</taxon>
    </lineage>
</organism>
<protein>
    <recommendedName>
        <fullName evidence="2">Lipoprotein</fullName>
    </recommendedName>
</protein>
<dbReference type="AlphaFoldDB" id="A0A6S6SQX3"/>
<proteinExistence type="predicted"/>
<accession>A0A6S6SQX3</accession>
<sequence length="247" mass="28195">MLRLFLTSFILLFLTACMPSSSILISEKERPAGLDESSILKITIPVREQGYSNFDTQVLDTKEALETFLTTIKKQKNWNKKENFIDSLTLKPIDFQKYNLLLYRMTENSGSTVLSVDAPKGTKEHALIEIGRDKPNIGTADMAYYALAYKVAKSVKDITFDNGLKKHIIKNKSLNIEEKKTTEVPKECLEWYDGCNNCGRVGDADDVVCTERYCVHKDKFKCTKWKDDNFKPTKGNELPQSKQTIEK</sequence>
<reference evidence="1" key="1">
    <citation type="submission" date="2020-01" db="EMBL/GenBank/DDBJ databases">
        <authorList>
            <person name="Meier V. D."/>
            <person name="Meier V D."/>
        </authorList>
    </citation>
    <scope>NUCLEOTIDE SEQUENCE</scope>
    <source>
        <strain evidence="1">HLG_WM_MAG_03</strain>
    </source>
</reference>
<dbReference type="EMBL" id="CACVAR010000164">
    <property type="protein sequence ID" value="CAA6807370.1"/>
    <property type="molecule type" value="Genomic_DNA"/>
</dbReference>